<evidence type="ECO:0000256" key="6">
    <source>
        <dbReference type="RuleBase" id="RU365018"/>
    </source>
</evidence>
<comment type="catalytic activity">
    <reaction evidence="5 6">
        <text>L-tyrosyl-[protein] + 3'-phosphoadenylyl sulfate = O-sulfo-L-tyrosine-[protein] + adenosine 3',5'-bisphosphate + H(+)</text>
        <dbReference type="Rhea" id="RHEA:16801"/>
        <dbReference type="Rhea" id="RHEA-COMP:10136"/>
        <dbReference type="Rhea" id="RHEA-COMP:11688"/>
        <dbReference type="ChEBI" id="CHEBI:15378"/>
        <dbReference type="ChEBI" id="CHEBI:46858"/>
        <dbReference type="ChEBI" id="CHEBI:58339"/>
        <dbReference type="ChEBI" id="CHEBI:58343"/>
        <dbReference type="ChEBI" id="CHEBI:65286"/>
        <dbReference type="EC" id="2.8.2.20"/>
    </reaction>
</comment>
<dbReference type="Proteomes" id="UP000092124">
    <property type="component" value="Unassembled WGS sequence"/>
</dbReference>
<dbReference type="InterPro" id="IPR026634">
    <property type="entry name" value="TPST-like"/>
</dbReference>
<accession>A0A1A6HIC8</accession>
<evidence type="ECO:0000256" key="2">
    <source>
        <dbReference type="ARBA" id="ARBA00009988"/>
    </source>
</evidence>
<keyword evidence="4 6" id="KW-0808">Transferase</keyword>
<evidence type="ECO:0000313" key="7">
    <source>
        <dbReference type="EMBL" id="OBS77720.1"/>
    </source>
</evidence>
<evidence type="ECO:0000256" key="3">
    <source>
        <dbReference type="ARBA" id="ARBA00013262"/>
    </source>
</evidence>
<dbReference type="OrthoDB" id="545675at2759"/>
<dbReference type="InterPro" id="IPR027417">
    <property type="entry name" value="P-loop_NTPase"/>
</dbReference>
<comment type="similarity">
    <text evidence="2 6">Belongs to the protein sulfotransferase family.</text>
</comment>
<protein>
    <recommendedName>
        <fullName evidence="3 6">Protein-tyrosine sulfotransferase</fullName>
        <ecNumber evidence="3 6">2.8.2.20</ecNumber>
    </recommendedName>
</protein>
<evidence type="ECO:0000256" key="1">
    <source>
        <dbReference type="ARBA" id="ARBA00003886"/>
    </source>
</evidence>
<dbReference type="STRING" id="56216.A0A1A6HIC8"/>
<comment type="caution">
    <text evidence="7">The sequence shown here is derived from an EMBL/GenBank/DDBJ whole genome shotgun (WGS) entry which is preliminary data.</text>
</comment>
<dbReference type="EC" id="2.8.2.20" evidence="3 6"/>
<organism evidence="7 8">
    <name type="scientific">Neotoma lepida</name>
    <name type="common">Desert woodrat</name>
    <dbReference type="NCBI Taxonomy" id="56216"/>
    <lineage>
        <taxon>Eukaryota</taxon>
        <taxon>Metazoa</taxon>
        <taxon>Chordata</taxon>
        <taxon>Craniata</taxon>
        <taxon>Vertebrata</taxon>
        <taxon>Euteleostomi</taxon>
        <taxon>Mammalia</taxon>
        <taxon>Eutheria</taxon>
        <taxon>Euarchontoglires</taxon>
        <taxon>Glires</taxon>
        <taxon>Rodentia</taxon>
        <taxon>Myomorpha</taxon>
        <taxon>Muroidea</taxon>
        <taxon>Cricetidae</taxon>
        <taxon>Neotominae</taxon>
        <taxon>Neotoma</taxon>
    </lineage>
</organism>
<evidence type="ECO:0000256" key="5">
    <source>
        <dbReference type="ARBA" id="ARBA00048460"/>
    </source>
</evidence>
<dbReference type="EMBL" id="LZPO01028154">
    <property type="protein sequence ID" value="OBS77720.1"/>
    <property type="molecule type" value="Genomic_DNA"/>
</dbReference>
<proteinExistence type="inferred from homology"/>
<dbReference type="GO" id="GO:0008476">
    <property type="term" value="F:protein-tyrosine sulfotransferase activity"/>
    <property type="evidence" value="ECO:0007669"/>
    <property type="project" value="UniProtKB-EC"/>
</dbReference>
<dbReference type="SUPFAM" id="SSF52540">
    <property type="entry name" value="P-loop containing nucleoside triphosphate hydrolases"/>
    <property type="match status" value="1"/>
</dbReference>
<keyword evidence="8" id="KW-1185">Reference proteome</keyword>
<reference evidence="7 8" key="1">
    <citation type="submission" date="2016-06" db="EMBL/GenBank/DDBJ databases">
        <title>The Draft Genome Sequence and Annotation of the Desert Woodrat Neotoma lepida.</title>
        <authorList>
            <person name="Campbell M."/>
            <person name="Oakeson K.F."/>
            <person name="Yandell M."/>
            <person name="Halpert J.R."/>
            <person name="Dearing D."/>
        </authorList>
    </citation>
    <scope>NUCLEOTIDE SEQUENCE [LARGE SCALE GENOMIC DNA]</scope>
    <source>
        <strain evidence="7">417</strain>
        <tissue evidence="7">Liver</tissue>
    </source>
</reference>
<evidence type="ECO:0000313" key="8">
    <source>
        <dbReference type="Proteomes" id="UP000092124"/>
    </source>
</evidence>
<dbReference type="GO" id="GO:0005794">
    <property type="term" value="C:Golgi apparatus"/>
    <property type="evidence" value="ECO:0007669"/>
    <property type="project" value="TreeGrafter"/>
</dbReference>
<gene>
    <name evidence="7" type="ORF">A6R68_19892</name>
</gene>
<dbReference type="Gene3D" id="3.40.50.300">
    <property type="entry name" value="P-loop containing nucleotide triphosphate hydrolases"/>
    <property type="match status" value="1"/>
</dbReference>
<comment type="function">
    <text evidence="1 6">Catalyzes the O-sulfation of tyrosine residues within acidic motifs of polypeptides, using 3'-phosphoadenylyl sulfate (PAPS) as cosubstrate.</text>
</comment>
<dbReference type="AlphaFoldDB" id="A0A1A6HIC8"/>
<sequence length="167" mass="19590">MRLVSLMKCWILPCKPCFWRSLLNTGSQRLIYVTKKCMLVHYEQLVLHSEQWMRMLLKFLHIPWDHSVLHHEEMIGKAGRVSLSKVDRSTDQVTKPVNMVALSKWVGKIPLDVLQDMTVIVPMLGKFGYDPCANPPNYRKPDPKILENTRRVYKSEFQLPNFLKEKP</sequence>
<evidence type="ECO:0000256" key="4">
    <source>
        <dbReference type="ARBA" id="ARBA00022679"/>
    </source>
</evidence>
<dbReference type="PANTHER" id="PTHR12788:SF4">
    <property type="entry name" value="PROTEIN-TYROSINE SULFOTRANSFERASE 1"/>
    <property type="match status" value="1"/>
</dbReference>
<name>A0A1A6HIC8_NEOLE</name>
<dbReference type="PANTHER" id="PTHR12788">
    <property type="entry name" value="PROTEIN-TYROSINE SULFOTRANSFERASE 2"/>
    <property type="match status" value="1"/>
</dbReference>